<accession>A0A6I6F6G4</accession>
<evidence type="ECO:0000256" key="2">
    <source>
        <dbReference type="PROSITE-ProRule" id="PRU00284"/>
    </source>
</evidence>
<evidence type="ECO:0000259" key="4">
    <source>
        <dbReference type="PROSITE" id="PS50111"/>
    </source>
</evidence>
<dbReference type="GO" id="GO:0016020">
    <property type="term" value="C:membrane"/>
    <property type="evidence" value="ECO:0007669"/>
    <property type="project" value="InterPro"/>
</dbReference>
<dbReference type="SUPFAM" id="SSF103190">
    <property type="entry name" value="Sensory domain-like"/>
    <property type="match status" value="1"/>
</dbReference>
<feature type="domain" description="Methyl-accepting transducer" evidence="4">
    <location>
        <begin position="293"/>
        <end position="557"/>
    </location>
</feature>
<keyword evidence="1 2" id="KW-0807">Transducer</keyword>
<dbReference type="SMART" id="SM00283">
    <property type="entry name" value="MA"/>
    <property type="match status" value="1"/>
</dbReference>
<dbReference type="Pfam" id="PF00015">
    <property type="entry name" value="MCPsignal"/>
    <property type="match status" value="1"/>
</dbReference>
<keyword evidence="3" id="KW-1133">Transmembrane helix</keyword>
<gene>
    <name evidence="5" type="ORF">GOM49_13305</name>
</gene>
<protein>
    <recommendedName>
        <fullName evidence="4">Methyl-accepting transducer domain-containing protein</fullName>
    </recommendedName>
</protein>
<proteinExistence type="predicted"/>
<keyword evidence="6" id="KW-1185">Reference proteome</keyword>
<dbReference type="AlphaFoldDB" id="A0A6I6F6G4"/>
<sequence>MMVNVKYKERLEFKLTLSFLVVIAPITIIMFAMMYKGSYDLLVENLGNKGISIAEAASKKVDIEELNKLKTREDENTESYSKIKQQLKSFKEISGAKFIYIMKKNEDGKYSYIIDATNIDDSNMSHIGDVEENTEEGFNEAYKGNVYFSKEISVSSWGTLISAYYPLKNSNNEVIGFLGVDYNVANEYNEFQKFKIRFFLIALGVLALASILGAAISKRISKPIIKASELLGKTANLDLTYNSSYESLLRYKGEIGIMVKSVFSTRQALRSLVENIAENSKNINIYSETLSSVAQEMASSAEAVSTSIQSISKDTNSQTEDLINTTSKLSDFDGHLRNIVKRIKDIDVDARDIKSMASRSSDDMENLILTLNNMTDSFREFTSKISNLGEDISKINEITNVINNIANQTNLLALNASIEAARAGEAGKGFDVVAGEIRKLAEQSESSSKGINRLISKVSDETNKMLKATDVMDEELGREVSIINNSVQSFKKIIESIDEVIPKIDEVSIAAINIDNEKNGIIKTIEIVSNASREISSETEEMTASSEEMNAATEEVASSAETLSGMTKEMIDQVNKFKL</sequence>
<dbReference type="InterPro" id="IPR029151">
    <property type="entry name" value="Sensor-like_sf"/>
</dbReference>
<organism evidence="5 6">
    <name type="scientific">Clostridium bovifaecis</name>
    <dbReference type="NCBI Taxonomy" id="2184719"/>
    <lineage>
        <taxon>Bacteria</taxon>
        <taxon>Bacillati</taxon>
        <taxon>Bacillota</taxon>
        <taxon>Clostridia</taxon>
        <taxon>Eubacteriales</taxon>
        <taxon>Clostridiaceae</taxon>
        <taxon>Clostridium</taxon>
    </lineage>
</organism>
<dbReference type="Gene3D" id="1.10.287.950">
    <property type="entry name" value="Methyl-accepting chemotaxis protein"/>
    <property type="match status" value="1"/>
</dbReference>
<dbReference type="Proteomes" id="UP000422764">
    <property type="component" value="Chromosome"/>
</dbReference>
<feature type="transmembrane region" description="Helical" evidence="3">
    <location>
        <begin position="15"/>
        <end position="35"/>
    </location>
</feature>
<evidence type="ECO:0000256" key="3">
    <source>
        <dbReference type="SAM" id="Phobius"/>
    </source>
</evidence>
<dbReference type="PANTHER" id="PTHR32089">
    <property type="entry name" value="METHYL-ACCEPTING CHEMOTAXIS PROTEIN MCPB"/>
    <property type="match status" value="1"/>
</dbReference>
<evidence type="ECO:0000256" key="1">
    <source>
        <dbReference type="ARBA" id="ARBA00023224"/>
    </source>
</evidence>
<dbReference type="PANTHER" id="PTHR32089:SF112">
    <property type="entry name" value="LYSOZYME-LIKE PROTEIN-RELATED"/>
    <property type="match status" value="1"/>
</dbReference>
<reference evidence="5 6" key="1">
    <citation type="submission" date="2019-12" db="EMBL/GenBank/DDBJ databases">
        <title>Genome sequenceing of Clostridium bovifaecis.</title>
        <authorList>
            <person name="Yao Y."/>
        </authorList>
    </citation>
    <scope>NUCLEOTIDE SEQUENCE [LARGE SCALE GENOMIC DNA]</scope>
    <source>
        <strain evidence="5 6">BXX</strain>
    </source>
</reference>
<keyword evidence="3" id="KW-0812">Transmembrane</keyword>
<dbReference type="PROSITE" id="PS50111">
    <property type="entry name" value="CHEMOTAXIS_TRANSDUC_2"/>
    <property type="match status" value="1"/>
</dbReference>
<name>A0A6I6F6G4_9CLOT</name>
<evidence type="ECO:0000313" key="6">
    <source>
        <dbReference type="Proteomes" id="UP000422764"/>
    </source>
</evidence>
<feature type="transmembrane region" description="Helical" evidence="3">
    <location>
        <begin position="198"/>
        <end position="216"/>
    </location>
</feature>
<dbReference type="InterPro" id="IPR004089">
    <property type="entry name" value="MCPsignal_dom"/>
</dbReference>
<dbReference type="SUPFAM" id="SSF58104">
    <property type="entry name" value="Methyl-accepting chemotaxis protein (MCP) signaling domain"/>
    <property type="match status" value="1"/>
</dbReference>
<dbReference type="GO" id="GO:0007165">
    <property type="term" value="P:signal transduction"/>
    <property type="evidence" value="ECO:0007669"/>
    <property type="project" value="UniProtKB-KW"/>
</dbReference>
<keyword evidence="3" id="KW-0472">Membrane</keyword>
<dbReference type="EMBL" id="CP046522">
    <property type="protein sequence ID" value="QGU95938.1"/>
    <property type="molecule type" value="Genomic_DNA"/>
</dbReference>
<evidence type="ECO:0000313" key="5">
    <source>
        <dbReference type="EMBL" id="QGU95938.1"/>
    </source>
</evidence>